<dbReference type="SUPFAM" id="SSF54593">
    <property type="entry name" value="Glyoxalase/Bleomycin resistance protein/Dihydroxybiphenyl dioxygenase"/>
    <property type="match status" value="2"/>
</dbReference>
<dbReference type="Gene3D" id="3.10.180.10">
    <property type="entry name" value="2,3-Dihydroxybiphenyl 1,2-Dioxygenase, domain 1"/>
    <property type="match status" value="1"/>
</dbReference>
<protein>
    <submittedName>
        <fullName evidence="2">VOC family protein</fullName>
    </submittedName>
</protein>
<organism evidence="2 3">
    <name type="scientific">Citricoccus muralis</name>
    <dbReference type="NCBI Taxonomy" id="169134"/>
    <lineage>
        <taxon>Bacteria</taxon>
        <taxon>Bacillati</taxon>
        <taxon>Actinomycetota</taxon>
        <taxon>Actinomycetes</taxon>
        <taxon>Micrococcales</taxon>
        <taxon>Micrococcaceae</taxon>
        <taxon>Citricoccus</taxon>
    </lineage>
</organism>
<dbReference type="Pfam" id="PF06983">
    <property type="entry name" value="3-dmu-9_3-mt"/>
    <property type="match status" value="2"/>
</dbReference>
<evidence type="ECO:0000313" key="2">
    <source>
        <dbReference type="EMBL" id="WFP17050.1"/>
    </source>
</evidence>
<dbReference type="CDD" id="cd06588">
    <property type="entry name" value="PhnB_like"/>
    <property type="match status" value="2"/>
</dbReference>
<evidence type="ECO:0000259" key="1">
    <source>
        <dbReference type="Pfam" id="PF06983"/>
    </source>
</evidence>
<dbReference type="EMBL" id="CP121252">
    <property type="protein sequence ID" value="WFP17050.1"/>
    <property type="molecule type" value="Genomic_DNA"/>
</dbReference>
<dbReference type="PANTHER" id="PTHR33990">
    <property type="entry name" value="PROTEIN YJDN-RELATED"/>
    <property type="match status" value="1"/>
</dbReference>
<reference evidence="2 3" key="1">
    <citation type="submission" date="2023-04" db="EMBL/GenBank/DDBJ databases">
        <title>Funneling lignin-derived compounds into biodiesel using alkali-halophilic Citricoccus sp. P2.</title>
        <authorList>
            <person name="Luo C.-B."/>
        </authorList>
    </citation>
    <scope>NUCLEOTIDE SEQUENCE [LARGE SCALE GENOMIC DNA]</scope>
    <source>
        <strain evidence="2 3">P2</strain>
    </source>
</reference>
<dbReference type="InterPro" id="IPR029068">
    <property type="entry name" value="Glyas_Bleomycin-R_OHBP_Dase"/>
</dbReference>
<name>A0ABY8H8L8_9MICC</name>
<sequence length="304" mass="34102">MNNVGKITPHLWFNGNADEAVHLYIDLFGADSTILTTTHYPTEGLLDFQEPLAGELLNHDFTLRGHRFMAVNAGDEFRPNPALSFMVNFDPLDYDGDVDAARADLDQIWAGLIDGGTALMPLQEYPFSAHYGWVEDRYGVSWQLILTDQEGEPRPFIMPALLFGGENQNRAKDAVDFWTALFPNSEVGIQVPYGEDTGPATARSLMFSDFTLDGKWFVASDSGVDQDFTFTEGVSLLVECEDQTEIDHLWAELSAHPEAEACGWCKDRFGVSWQINPKNMGELMKRPNAFEKMLGMKKLIIDDF</sequence>
<dbReference type="InterPro" id="IPR028973">
    <property type="entry name" value="PhnB-like"/>
</dbReference>
<dbReference type="RefSeq" id="WP_278158292.1">
    <property type="nucleotide sequence ID" value="NZ_CP121252.1"/>
</dbReference>
<dbReference type="Proteomes" id="UP001219037">
    <property type="component" value="Chromosome"/>
</dbReference>
<dbReference type="Gene3D" id="3.30.720.100">
    <property type="match status" value="1"/>
</dbReference>
<feature type="domain" description="PhnB-like" evidence="1">
    <location>
        <begin position="6"/>
        <end position="145"/>
    </location>
</feature>
<dbReference type="Gene3D" id="3.30.720.110">
    <property type="match status" value="1"/>
</dbReference>
<proteinExistence type="predicted"/>
<accession>A0ABY8H8L8</accession>
<keyword evidence="3" id="KW-1185">Reference proteome</keyword>
<gene>
    <name evidence="2" type="ORF">P8192_02685</name>
</gene>
<evidence type="ECO:0000313" key="3">
    <source>
        <dbReference type="Proteomes" id="UP001219037"/>
    </source>
</evidence>
<feature type="domain" description="PhnB-like" evidence="1">
    <location>
        <begin position="157"/>
        <end position="275"/>
    </location>
</feature>